<comment type="catalytic activity">
    <reaction evidence="1">
        <text>ATP + protein L-histidine = ADP + protein N-phospho-L-histidine.</text>
        <dbReference type="EC" id="2.7.13.3"/>
    </reaction>
</comment>
<dbReference type="EMBL" id="JBHUDL010000010">
    <property type="protein sequence ID" value="MFD1633904.1"/>
    <property type="molecule type" value="Genomic_DNA"/>
</dbReference>
<dbReference type="SUPFAM" id="SSF55785">
    <property type="entry name" value="PYP-like sensor domain (PAS domain)"/>
    <property type="match status" value="1"/>
</dbReference>
<comment type="caution">
    <text evidence="8">The sequence shown here is derived from an EMBL/GenBank/DDBJ whole genome shotgun (WGS) entry which is preliminary data.</text>
</comment>
<dbReference type="PROSITE" id="PS50109">
    <property type="entry name" value="HIS_KIN"/>
    <property type="match status" value="1"/>
</dbReference>
<dbReference type="EC" id="2.7.13.3" evidence="2"/>
<evidence type="ECO:0000256" key="6">
    <source>
        <dbReference type="SAM" id="MobiDB-lite"/>
    </source>
</evidence>
<dbReference type="Gene3D" id="3.30.450.20">
    <property type="entry name" value="PAS domain"/>
    <property type="match status" value="1"/>
</dbReference>
<evidence type="ECO:0000313" key="8">
    <source>
        <dbReference type="EMBL" id="MFD1633904.1"/>
    </source>
</evidence>
<evidence type="ECO:0000256" key="4">
    <source>
        <dbReference type="ARBA" id="ARBA00022777"/>
    </source>
</evidence>
<dbReference type="InterPro" id="IPR029016">
    <property type="entry name" value="GAF-like_dom_sf"/>
</dbReference>
<dbReference type="CDD" id="cd00075">
    <property type="entry name" value="HATPase"/>
    <property type="match status" value="1"/>
</dbReference>
<dbReference type="SMART" id="SM00387">
    <property type="entry name" value="HATPase_c"/>
    <property type="match status" value="1"/>
</dbReference>
<keyword evidence="4" id="KW-0418">Kinase</keyword>
<dbReference type="InterPro" id="IPR036890">
    <property type="entry name" value="HATPase_C_sf"/>
</dbReference>
<dbReference type="InterPro" id="IPR035965">
    <property type="entry name" value="PAS-like_dom_sf"/>
</dbReference>
<dbReference type="InterPro" id="IPR036097">
    <property type="entry name" value="HisK_dim/P_sf"/>
</dbReference>
<dbReference type="CDD" id="cd00082">
    <property type="entry name" value="HisKA"/>
    <property type="match status" value="1"/>
</dbReference>
<dbReference type="GO" id="GO:0004673">
    <property type="term" value="F:protein histidine kinase activity"/>
    <property type="evidence" value="ECO:0007669"/>
    <property type="project" value="UniProtKB-EC"/>
</dbReference>
<feature type="domain" description="Histidine kinase" evidence="7">
    <location>
        <begin position="313"/>
        <end position="527"/>
    </location>
</feature>
<gene>
    <name evidence="8" type="ORF">ACFSBJ_09185</name>
</gene>
<name>A0ABD6CXL6_9EURY</name>
<dbReference type="RefSeq" id="WP_256404171.1">
    <property type="nucleotide sequence ID" value="NZ_CP187151.1"/>
</dbReference>
<evidence type="ECO:0000256" key="1">
    <source>
        <dbReference type="ARBA" id="ARBA00000085"/>
    </source>
</evidence>
<proteinExistence type="predicted"/>
<evidence type="ECO:0000256" key="3">
    <source>
        <dbReference type="ARBA" id="ARBA00022679"/>
    </source>
</evidence>
<dbReference type="SUPFAM" id="SSF55874">
    <property type="entry name" value="ATPase domain of HSP90 chaperone/DNA topoisomerase II/histidine kinase"/>
    <property type="match status" value="1"/>
</dbReference>
<dbReference type="SMART" id="SM00388">
    <property type="entry name" value="HisKA"/>
    <property type="match status" value="1"/>
</dbReference>
<dbReference type="Gene3D" id="3.30.450.40">
    <property type="match status" value="1"/>
</dbReference>
<dbReference type="SUPFAM" id="SSF55781">
    <property type="entry name" value="GAF domain-like"/>
    <property type="match status" value="1"/>
</dbReference>
<dbReference type="Proteomes" id="UP001597075">
    <property type="component" value="Unassembled WGS sequence"/>
</dbReference>
<dbReference type="InterPro" id="IPR050736">
    <property type="entry name" value="Sensor_HK_Regulatory"/>
</dbReference>
<evidence type="ECO:0000259" key="7">
    <source>
        <dbReference type="PROSITE" id="PS50109"/>
    </source>
</evidence>
<dbReference type="SUPFAM" id="SSF47384">
    <property type="entry name" value="Homodimeric domain of signal transducing histidine kinase"/>
    <property type="match status" value="1"/>
</dbReference>
<dbReference type="SMART" id="SM00091">
    <property type="entry name" value="PAS"/>
    <property type="match status" value="1"/>
</dbReference>
<dbReference type="GO" id="GO:0005524">
    <property type="term" value="F:ATP binding"/>
    <property type="evidence" value="ECO:0007669"/>
    <property type="project" value="UniProtKB-KW"/>
</dbReference>
<dbReference type="PANTHER" id="PTHR43711">
    <property type="entry name" value="TWO-COMPONENT HISTIDINE KINASE"/>
    <property type="match status" value="1"/>
</dbReference>
<sequence>MSDGADRHADVDEGDRYAQVLDRMIDGVLGLDTEWRLTYLNERTRELICDAVGETHTVEELVGRSFWELLPGARGTTFEERYREAMQTGETVTFEEYFAPLDVWFEVRAYPSSTGLTICFRDITERRRRREELEFREATLREMYEVIADGESCFETRIDDLLRIGQRVFDTDYGTLSRVQGDEYIFEVVRAPDDSLAAGDVVDLETTSCERIVLTEETLVLANVAAEAPEIAEQQDVTEFGVNCYLGTPVIVEGDVYGTFCFYSNEPRTEPFSDWEVTLVDLMGRWVSVALERKLVAERLRRQNDRLERFATLVSHDLRNPLNVADGWLDTAREECDNDLLDKVEESHDRMAAIIEDVLAVARAGQEVEDPAELDLAEVAKDAWAQVRTEDATLTVADGLDVCGDRTRVQQLLENLFRNSVEHSSTDNRTESDDSVDHRSTDDGSGASVAVTVGSLPDDGGFYVADDGPGIPADERKAVLEFGVSTAEGGTGIGLGVVEDIAAAHDWPLRVTNSETGGARFEFVTDS</sequence>
<dbReference type="Pfam" id="PF00512">
    <property type="entry name" value="HisKA"/>
    <property type="match status" value="1"/>
</dbReference>
<dbReference type="InterPro" id="IPR003018">
    <property type="entry name" value="GAF"/>
</dbReference>
<dbReference type="NCBIfam" id="TIGR00229">
    <property type="entry name" value="sensory_box"/>
    <property type="match status" value="1"/>
</dbReference>
<dbReference type="PANTHER" id="PTHR43711:SF1">
    <property type="entry name" value="HISTIDINE KINASE 1"/>
    <property type="match status" value="1"/>
</dbReference>
<keyword evidence="3" id="KW-0808">Transferase</keyword>
<dbReference type="SMART" id="SM00065">
    <property type="entry name" value="GAF"/>
    <property type="match status" value="1"/>
</dbReference>
<evidence type="ECO:0000256" key="5">
    <source>
        <dbReference type="ARBA" id="ARBA00023012"/>
    </source>
</evidence>
<dbReference type="InterPro" id="IPR013656">
    <property type="entry name" value="PAS_4"/>
</dbReference>
<dbReference type="Pfam" id="PF02518">
    <property type="entry name" value="HATPase_c"/>
    <property type="match status" value="1"/>
</dbReference>
<dbReference type="InterPro" id="IPR003661">
    <property type="entry name" value="HisK_dim/P_dom"/>
</dbReference>
<dbReference type="AlphaFoldDB" id="A0ABD6CXL6"/>
<accession>A0ABD6CXL6</accession>
<reference evidence="8 9" key="1">
    <citation type="journal article" date="2019" name="Int. J. Syst. Evol. Microbiol.">
        <title>The Global Catalogue of Microorganisms (GCM) 10K type strain sequencing project: providing services to taxonomists for standard genome sequencing and annotation.</title>
        <authorList>
            <consortium name="The Broad Institute Genomics Platform"/>
            <consortium name="The Broad Institute Genome Sequencing Center for Infectious Disease"/>
            <person name="Wu L."/>
            <person name="Ma J."/>
        </authorList>
    </citation>
    <scope>NUCLEOTIDE SEQUENCE [LARGE SCALE GENOMIC DNA]</scope>
    <source>
        <strain evidence="8 9">CGMCC 1.10594</strain>
    </source>
</reference>
<dbReference type="GO" id="GO:0000160">
    <property type="term" value="P:phosphorelay signal transduction system"/>
    <property type="evidence" value="ECO:0007669"/>
    <property type="project" value="UniProtKB-KW"/>
</dbReference>
<dbReference type="CDD" id="cd00130">
    <property type="entry name" value="PAS"/>
    <property type="match status" value="1"/>
</dbReference>
<evidence type="ECO:0000313" key="9">
    <source>
        <dbReference type="Proteomes" id="UP001597075"/>
    </source>
</evidence>
<protein>
    <recommendedName>
        <fullName evidence="2">histidine kinase</fullName>
        <ecNumber evidence="2">2.7.13.3</ecNumber>
    </recommendedName>
</protein>
<dbReference type="Pfam" id="PF01590">
    <property type="entry name" value="GAF"/>
    <property type="match status" value="1"/>
</dbReference>
<feature type="region of interest" description="Disordered" evidence="6">
    <location>
        <begin position="420"/>
        <end position="448"/>
    </location>
</feature>
<dbReference type="InterPro" id="IPR005467">
    <property type="entry name" value="His_kinase_dom"/>
</dbReference>
<keyword evidence="8" id="KW-0547">Nucleotide-binding</keyword>
<dbReference type="Gene3D" id="1.10.287.130">
    <property type="match status" value="1"/>
</dbReference>
<feature type="compositionally biased region" description="Basic and acidic residues" evidence="6">
    <location>
        <begin position="420"/>
        <end position="442"/>
    </location>
</feature>
<dbReference type="Gene3D" id="3.30.565.10">
    <property type="entry name" value="Histidine kinase-like ATPase, C-terminal domain"/>
    <property type="match status" value="1"/>
</dbReference>
<dbReference type="InterPro" id="IPR000014">
    <property type="entry name" value="PAS"/>
</dbReference>
<dbReference type="InterPro" id="IPR003594">
    <property type="entry name" value="HATPase_dom"/>
</dbReference>
<evidence type="ECO:0000256" key="2">
    <source>
        <dbReference type="ARBA" id="ARBA00012438"/>
    </source>
</evidence>
<keyword evidence="9" id="KW-1185">Reference proteome</keyword>
<organism evidence="8 9">
    <name type="scientific">Haloplanus ruber</name>
    <dbReference type="NCBI Taxonomy" id="869892"/>
    <lineage>
        <taxon>Archaea</taxon>
        <taxon>Methanobacteriati</taxon>
        <taxon>Methanobacteriota</taxon>
        <taxon>Stenosarchaea group</taxon>
        <taxon>Halobacteria</taxon>
        <taxon>Halobacteriales</taxon>
        <taxon>Haloferacaceae</taxon>
        <taxon>Haloplanus</taxon>
    </lineage>
</organism>
<dbReference type="Pfam" id="PF08448">
    <property type="entry name" value="PAS_4"/>
    <property type="match status" value="1"/>
</dbReference>
<keyword evidence="5" id="KW-0902">Two-component regulatory system</keyword>
<keyword evidence="8" id="KW-0067">ATP-binding</keyword>